<evidence type="ECO:0000313" key="2">
    <source>
        <dbReference type="Proteomes" id="UP000054485"/>
    </source>
</evidence>
<dbReference type="EMBL" id="KN835178">
    <property type="protein sequence ID" value="KIK45120.1"/>
    <property type="molecule type" value="Genomic_DNA"/>
</dbReference>
<dbReference type="InParanoid" id="A0A0D0A4T9"/>
<accession>A0A0D0A4T9</accession>
<keyword evidence="2" id="KW-1185">Reference proteome</keyword>
<gene>
    <name evidence="1" type="ORF">CY34DRAFT_564344</name>
</gene>
<dbReference type="Proteomes" id="UP000054485">
    <property type="component" value="Unassembled WGS sequence"/>
</dbReference>
<protein>
    <submittedName>
        <fullName evidence="1">Uncharacterized protein</fullName>
    </submittedName>
</protein>
<reference evidence="1 2" key="1">
    <citation type="submission" date="2014-04" db="EMBL/GenBank/DDBJ databases">
        <authorList>
            <consortium name="DOE Joint Genome Institute"/>
            <person name="Kuo A."/>
            <person name="Ruytinx J."/>
            <person name="Rineau F."/>
            <person name="Colpaert J."/>
            <person name="Kohler A."/>
            <person name="Nagy L.G."/>
            <person name="Floudas D."/>
            <person name="Copeland A."/>
            <person name="Barry K.W."/>
            <person name="Cichocki N."/>
            <person name="Veneault-Fourrey C."/>
            <person name="LaButti K."/>
            <person name="Lindquist E.A."/>
            <person name="Lipzen A."/>
            <person name="Lundell T."/>
            <person name="Morin E."/>
            <person name="Murat C."/>
            <person name="Sun H."/>
            <person name="Tunlid A."/>
            <person name="Henrissat B."/>
            <person name="Grigoriev I.V."/>
            <person name="Hibbett D.S."/>
            <person name="Martin F."/>
            <person name="Nordberg H.P."/>
            <person name="Cantor M.N."/>
            <person name="Hua S.X."/>
        </authorList>
    </citation>
    <scope>NUCLEOTIDE SEQUENCE [LARGE SCALE GENOMIC DNA]</scope>
    <source>
        <strain evidence="1 2">UH-Slu-Lm8-n1</strain>
    </source>
</reference>
<dbReference type="AlphaFoldDB" id="A0A0D0A4T9"/>
<reference evidence="2" key="2">
    <citation type="submission" date="2015-01" db="EMBL/GenBank/DDBJ databases">
        <title>Evolutionary Origins and Diversification of the Mycorrhizal Mutualists.</title>
        <authorList>
            <consortium name="DOE Joint Genome Institute"/>
            <consortium name="Mycorrhizal Genomics Consortium"/>
            <person name="Kohler A."/>
            <person name="Kuo A."/>
            <person name="Nagy L.G."/>
            <person name="Floudas D."/>
            <person name="Copeland A."/>
            <person name="Barry K.W."/>
            <person name="Cichocki N."/>
            <person name="Veneault-Fourrey C."/>
            <person name="LaButti K."/>
            <person name="Lindquist E.A."/>
            <person name="Lipzen A."/>
            <person name="Lundell T."/>
            <person name="Morin E."/>
            <person name="Murat C."/>
            <person name="Riley R."/>
            <person name="Ohm R."/>
            <person name="Sun H."/>
            <person name="Tunlid A."/>
            <person name="Henrissat B."/>
            <person name="Grigoriev I.V."/>
            <person name="Hibbett D.S."/>
            <person name="Martin F."/>
        </authorList>
    </citation>
    <scope>NUCLEOTIDE SEQUENCE [LARGE SCALE GENOMIC DNA]</scope>
    <source>
        <strain evidence="2">UH-Slu-Lm8-n1</strain>
    </source>
</reference>
<organism evidence="1 2">
    <name type="scientific">Suillus luteus UH-Slu-Lm8-n1</name>
    <dbReference type="NCBI Taxonomy" id="930992"/>
    <lineage>
        <taxon>Eukaryota</taxon>
        <taxon>Fungi</taxon>
        <taxon>Dikarya</taxon>
        <taxon>Basidiomycota</taxon>
        <taxon>Agaricomycotina</taxon>
        <taxon>Agaricomycetes</taxon>
        <taxon>Agaricomycetidae</taxon>
        <taxon>Boletales</taxon>
        <taxon>Suillineae</taxon>
        <taxon>Suillaceae</taxon>
        <taxon>Suillus</taxon>
    </lineage>
</organism>
<dbReference type="HOGENOM" id="CLU_2723900_0_0_1"/>
<evidence type="ECO:0000313" key="1">
    <source>
        <dbReference type="EMBL" id="KIK45120.1"/>
    </source>
</evidence>
<proteinExistence type="predicted"/>
<name>A0A0D0A4T9_9AGAM</name>
<sequence length="72" mass="8022">MLLAHMFGGSDWHLSRRTNLHAHGFKLCMPSAHNALEGNFNVSWVSTNVNSPRSPAYMQRQALATDKHSKGC</sequence>